<dbReference type="InterPro" id="IPR001763">
    <property type="entry name" value="Rhodanese-like_dom"/>
</dbReference>
<sequence>MDRLQEFFAANTFLVLVFAGLTVALVVNEIRLRFRPFKAVSPAQLTRLINDEDALVIDLRGNAEYERGHIIGARHVLPSELSPEHRVLAKLGKDKPVVLVCAGGLVSSGVATKLAKAGFTRVAVLDGGIGAWQGASLPLAKGKA</sequence>
<reference evidence="3 4" key="1">
    <citation type="submission" date="2013-09" db="EMBL/GenBank/DDBJ databases">
        <title>Genome sequencing of Arenimonas composti.</title>
        <authorList>
            <person name="Chen F."/>
            <person name="Wang G."/>
        </authorList>
    </citation>
    <scope>NUCLEOTIDE SEQUENCE [LARGE SCALE GENOMIC DNA]</scope>
    <source>
        <strain evidence="3 4">TR7-09</strain>
    </source>
</reference>
<keyword evidence="4" id="KW-1185">Reference proteome</keyword>
<dbReference type="PANTHER" id="PTHR43031">
    <property type="entry name" value="FAD-DEPENDENT OXIDOREDUCTASE"/>
    <property type="match status" value="1"/>
</dbReference>
<dbReference type="PROSITE" id="PS50206">
    <property type="entry name" value="RHODANESE_3"/>
    <property type="match status" value="1"/>
</dbReference>
<protein>
    <recommendedName>
        <fullName evidence="2">Rhodanese domain-containing protein</fullName>
    </recommendedName>
</protein>
<dbReference type="eggNOG" id="COG0607">
    <property type="taxonomic scope" value="Bacteria"/>
</dbReference>
<keyword evidence="1" id="KW-0812">Transmembrane</keyword>
<organism evidence="3 4">
    <name type="scientific">Arenimonas composti TR7-09 = DSM 18010</name>
    <dbReference type="NCBI Taxonomy" id="1121013"/>
    <lineage>
        <taxon>Bacteria</taxon>
        <taxon>Pseudomonadati</taxon>
        <taxon>Pseudomonadota</taxon>
        <taxon>Gammaproteobacteria</taxon>
        <taxon>Lysobacterales</taxon>
        <taxon>Lysobacteraceae</taxon>
        <taxon>Arenimonas</taxon>
    </lineage>
</organism>
<dbReference type="STRING" id="1121013.GCA_000426365_02215"/>
<evidence type="ECO:0000259" key="2">
    <source>
        <dbReference type="PROSITE" id="PS50206"/>
    </source>
</evidence>
<comment type="caution">
    <text evidence="3">The sequence shown here is derived from an EMBL/GenBank/DDBJ whole genome shotgun (WGS) entry which is preliminary data.</text>
</comment>
<dbReference type="PANTHER" id="PTHR43031:SF18">
    <property type="entry name" value="RHODANESE-RELATED SULFURTRANSFERASES"/>
    <property type="match status" value="1"/>
</dbReference>
<keyword evidence="1" id="KW-0472">Membrane</keyword>
<dbReference type="Proteomes" id="UP000029391">
    <property type="component" value="Unassembled WGS sequence"/>
</dbReference>
<dbReference type="SUPFAM" id="SSF52821">
    <property type="entry name" value="Rhodanese/Cell cycle control phosphatase"/>
    <property type="match status" value="1"/>
</dbReference>
<dbReference type="AlphaFoldDB" id="A0A091BD75"/>
<dbReference type="CDD" id="cd00158">
    <property type="entry name" value="RHOD"/>
    <property type="match status" value="1"/>
</dbReference>
<dbReference type="InterPro" id="IPR036873">
    <property type="entry name" value="Rhodanese-like_dom_sf"/>
</dbReference>
<dbReference type="InterPro" id="IPR050229">
    <property type="entry name" value="GlpE_sulfurtransferase"/>
</dbReference>
<feature type="transmembrane region" description="Helical" evidence="1">
    <location>
        <begin position="6"/>
        <end position="27"/>
    </location>
</feature>
<evidence type="ECO:0000313" key="3">
    <source>
        <dbReference type="EMBL" id="KFN50633.1"/>
    </source>
</evidence>
<accession>A0A091BD75</accession>
<keyword evidence="1" id="KW-1133">Transmembrane helix</keyword>
<gene>
    <name evidence="3" type="ORF">P873_05590</name>
</gene>
<dbReference type="Pfam" id="PF00581">
    <property type="entry name" value="Rhodanese"/>
    <property type="match status" value="1"/>
</dbReference>
<evidence type="ECO:0000256" key="1">
    <source>
        <dbReference type="SAM" id="Phobius"/>
    </source>
</evidence>
<dbReference type="RefSeq" id="WP_026817189.1">
    <property type="nucleotide sequence ID" value="NZ_AUFF01000006.1"/>
</dbReference>
<dbReference type="Gene3D" id="3.40.250.10">
    <property type="entry name" value="Rhodanese-like domain"/>
    <property type="match status" value="1"/>
</dbReference>
<dbReference type="OrthoDB" id="9808735at2"/>
<name>A0A091BD75_9GAMM</name>
<dbReference type="SMART" id="SM00450">
    <property type="entry name" value="RHOD"/>
    <property type="match status" value="1"/>
</dbReference>
<feature type="domain" description="Rhodanese" evidence="2">
    <location>
        <begin position="50"/>
        <end position="141"/>
    </location>
</feature>
<dbReference type="EMBL" id="AWXU01000017">
    <property type="protein sequence ID" value="KFN50633.1"/>
    <property type="molecule type" value="Genomic_DNA"/>
</dbReference>
<evidence type="ECO:0000313" key="4">
    <source>
        <dbReference type="Proteomes" id="UP000029391"/>
    </source>
</evidence>
<proteinExistence type="predicted"/>